<name>T2MDS2_HYDVU</name>
<dbReference type="EMBL" id="HAAD01003828">
    <property type="protein sequence ID" value="CDG70060.1"/>
    <property type="molecule type" value="mRNA"/>
</dbReference>
<sequence length="92" mass="10446">MEDKLFIYELELNVPFPTQRYAEIAYNTLRVDKEPSRGGCRKTISVNKCILTIALKAKEARVLRTASNSIFDHLSLIIETIDRFGPQVSSNS</sequence>
<keyword evidence="5" id="KW-0819">tRNA processing</keyword>
<organism evidence="9">
    <name type="scientific">Hydra vulgaris</name>
    <name type="common">Hydra</name>
    <name type="synonym">Hydra attenuata</name>
    <dbReference type="NCBI Taxonomy" id="6087"/>
    <lineage>
        <taxon>Eukaryota</taxon>
        <taxon>Metazoa</taxon>
        <taxon>Cnidaria</taxon>
        <taxon>Hydrozoa</taxon>
        <taxon>Hydroidolina</taxon>
        <taxon>Anthoathecata</taxon>
        <taxon>Aplanulata</taxon>
        <taxon>Hydridae</taxon>
        <taxon>Hydra</taxon>
    </lineage>
</organism>
<comment type="similarity">
    <text evidence="3">Belongs to the CTAG/PCC1 family.</text>
</comment>
<evidence type="ECO:0000256" key="1">
    <source>
        <dbReference type="ARBA" id="ARBA00004123"/>
    </source>
</evidence>
<evidence type="ECO:0000256" key="6">
    <source>
        <dbReference type="ARBA" id="ARBA00023242"/>
    </source>
</evidence>
<evidence type="ECO:0000256" key="5">
    <source>
        <dbReference type="ARBA" id="ARBA00022694"/>
    </source>
</evidence>
<gene>
    <name evidence="9" type="primary">LAGE3</name>
</gene>
<dbReference type="GO" id="GO:0008033">
    <property type="term" value="P:tRNA processing"/>
    <property type="evidence" value="ECO:0007669"/>
    <property type="project" value="UniProtKB-KW"/>
</dbReference>
<dbReference type="PANTHER" id="PTHR31283:SF5">
    <property type="entry name" value="EKC_KEOPS COMPLEX SUBUNIT LAGE3"/>
    <property type="match status" value="1"/>
</dbReference>
<evidence type="ECO:0000256" key="2">
    <source>
        <dbReference type="ARBA" id="ARBA00004496"/>
    </source>
</evidence>
<dbReference type="Pfam" id="PF09341">
    <property type="entry name" value="Pcc1"/>
    <property type="match status" value="1"/>
</dbReference>
<proteinExistence type="evidence at transcript level"/>
<keyword evidence="6" id="KW-0539">Nucleus</keyword>
<evidence type="ECO:0000256" key="3">
    <source>
        <dbReference type="ARBA" id="ARBA00007073"/>
    </source>
</evidence>
<dbReference type="InterPro" id="IPR015419">
    <property type="entry name" value="CTAG/Pcc1"/>
</dbReference>
<dbReference type="AlphaFoldDB" id="T2MDS2"/>
<keyword evidence="4" id="KW-0963">Cytoplasm</keyword>
<evidence type="ECO:0000256" key="4">
    <source>
        <dbReference type="ARBA" id="ARBA00022490"/>
    </source>
</evidence>
<dbReference type="PANTHER" id="PTHR31283">
    <property type="entry name" value="EKC/KEOPS COMPLEX SUBUNIT PCC1 FAMILY MEMBER"/>
    <property type="match status" value="1"/>
</dbReference>
<evidence type="ECO:0000313" key="9">
    <source>
        <dbReference type="EMBL" id="CDG70060.1"/>
    </source>
</evidence>
<dbReference type="FunFam" id="3.30.310.50:FF:000005">
    <property type="entry name" value="L antigen family member 3"/>
    <property type="match status" value="1"/>
</dbReference>
<dbReference type="GO" id="GO:0005634">
    <property type="term" value="C:nucleus"/>
    <property type="evidence" value="ECO:0007669"/>
    <property type="project" value="UniProtKB-SubCell"/>
</dbReference>
<protein>
    <recommendedName>
        <fullName evidence="8">L antigen family member 3</fullName>
    </recommendedName>
</protein>
<dbReference type="Gene3D" id="3.30.310.50">
    <property type="entry name" value="Alpha-D-phosphohexomutase, C-terminal domain"/>
    <property type="match status" value="1"/>
</dbReference>
<dbReference type="GO" id="GO:0000408">
    <property type="term" value="C:EKC/KEOPS complex"/>
    <property type="evidence" value="ECO:0007669"/>
    <property type="project" value="TreeGrafter"/>
</dbReference>
<accession>T2MDS2</accession>
<comment type="subcellular location">
    <subcellularLocation>
        <location evidence="2">Cytoplasm</location>
    </subcellularLocation>
    <subcellularLocation>
        <location evidence="1">Nucleus</location>
    </subcellularLocation>
</comment>
<reference evidence="9" key="1">
    <citation type="journal article" date="2013" name="Genome Biol. Evol.">
        <title>Punctuated emergences of genetic and phenotypic innovations in eumetazoan, bilaterian, euteleostome, and hominidae ancestors.</title>
        <authorList>
            <person name="Wenger Y."/>
            <person name="Galliot B."/>
        </authorList>
    </citation>
    <scope>NUCLEOTIDE SEQUENCE</scope>
    <source>
        <tissue evidence="9">Whole animals</tissue>
    </source>
</reference>
<evidence type="ECO:0000256" key="7">
    <source>
        <dbReference type="ARBA" id="ARBA00053047"/>
    </source>
</evidence>
<comment type="function">
    <text evidence="7">Component of the EKC/KEOPS complex that is required for the formation of a threonylcarbamoyl group on adenosine at position 37 (t(6)A37) in tRNAs that read codons beginning with adenine. The complex is probably involved in the transfer of the threonylcarbamoyl moiety of threonylcarbamoyl-AMP (TC-AMP) to the N6 group of A37. LAGE3 functions as a dimerization module for the complex.</text>
</comment>
<evidence type="ECO:0000256" key="8">
    <source>
        <dbReference type="ARBA" id="ARBA00076355"/>
    </source>
</evidence>
<dbReference type="GO" id="GO:0070525">
    <property type="term" value="P:tRNA threonylcarbamoyladenosine metabolic process"/>
    <property type="evidence" value="ECO:0007669"/>
    <property type="project" value="TreeGrafter"/>
</dbReference>
<dbReference type="GO" id="GO:0005737">
    <property type="term" value="C:cytoplasm"/>
    <property type="evidence" value="ECO:0007669"/>
    <property type="project" value="UniProtKB-SubCell"/>
</dbReference>